<sequence>MNHLLILYEPLCTFPEKVAVRADTCVLAAISLNIQRRVYPIICTAAAGGLPFDCLQLSPLGECACCCWSDVTDRESLCMPLFMLFILFQLVGVTVVDIKEIGENPSPKRLHYFPEDIACSKNFAVAVVSCYLPITFSQRGIRPLIFTGKRNAATAWHAATTTAAPVMSPRIHFSVGQSFKQRPPQSFANNANVGSVGRDRNGATGNNSGSAGSSTKSSTSSGTTTAEDSAKIPNQIRKFRKLWALQLNVYKKNWPKSHWIHLLIVVPSRQQKRGLHLINLSSDVKI</sequence>
<dbReference type="EMBL" id="JXJN01015014">
    <property type="status" value="NOT_ANNOTATED_CDS"/>
    <property type="molecule type" value="Genomic_DNA"/>
</dbReference>
<reference evidence="3" key="1">
    <citation type="submission" date="2015-01" db="EMBL/GenBank/DDBJ databases">
        <authorList>
            <person name="Aksoy S."/>
            <person name="Warren W."/>
            <person name="Wilson R.K."/>
        </authorList>
    </citation>
    <scope>NUCLEOTIDE SEQUENCE [LARGE SCALE GENOMIC DNA]</scope>
    <source>
        <strain evidence="3">IAEA</strain>
    </source>
</reference>
<evidence type="ECO:0000313" key="2">
    <source>
        <dbReference type="EnsemblMetazoa" id="GPPI031378-PA"/>
    </source>
</evidence>
<reference evidence="2" key="2">
    <citation type="submission" date="2020-05" db="UniProtKB">
        <authorList>
            <consortium name="EnsemblMetazoa"/>
        </authorList>
    </citation>
    <scope>IDENTIFICATION</scope>
    <source>
        <strain evidence="2">IAEA</strain>
    </source>
</reference>
<protein>
    <submittedName>
        <fullName evidence="2">Uncharacterized protein</fullName>
    </submittedName>
</protein>
<feature type="compositionally biased region" description="Polar residues" evidence="1">
    <location>
        <begin position="180"/>
        <end position="193"/>
    </location>
</feature>
<evidence type="ECO:0000313" key="3">
    <source>
        <dbReference type="Proteomes" id="UP000092460"/>
    </source>
</evidence>
<dbReference type="Proteomes" id="UP000092460">
    <property type="component" value="Unassembled WGS sequence"/>
</dbReference>
<dbReference type="VEuPathDB" id="VectorBase:GPPI031378"/>
<proteinExistence type="predicted"/>
<accession>A0A1B0BIN3</accession>
<feature type="region of interest" description="Disordered" evidence="1">
    <location>
        <begin position="180"/>
        <end position="229"/>
    </location>
</feature>
<dbReference type="EnsemblMetazoa" id="GPPI031378-RA">
    <property type="protein sequence ID" value="GPPI031378-PA"/>
    <property type="gene ID" value="GPPI031378"/>
</dbReference>
<dbReference type="STRING" id="67801.A0A1B0BIN3"/>
<dbReference type="AlphaFoldDB" id="A0A1B0BIN3"/>
<organism evidence="2 3">
    <name type="scientific">Glossina palpalis gambiensis</name>
    <dbReference type="NCBI Taxonomy" id="67801"/>
    <lineage>
        <taxon>Eukaryota</taxon>
        <taxon>Metazoa</taxon>
        <taxon>Ecdysozoa</taxon>
        <taxon>Arthropoda</taxon>
        <taxon>Hexapoda</taxon>
        <taxon>Insecta</taxon>
        <taxon>Pterygota</taxon>
        <taxon>Neoptera</taxon>
        <taxon>Endopterygota</taxon>
        <taxon>Diptera</taxon>
        <taxon>Brachycera</taxon>
        <taxon>Muscomorpha</taxon>
        <taxon>Hippoboscoidea</taxon>
        <taxon>Glossinidae</taxon>
        <taxon>Glossina</taxon>
    </lineage>
</organism>
<feature type="compositionally biased region" description="Low complexity" evidence="1">
    <location>
        <begin position="202"/>
        <end position="226"/>
    </location>
</feature>
<evidence type="ECO:0000256" key="1">
    <source>
        <dbReference type="SAM" id="MobiDB-lite"/>
    </source>
</evidence>
<name>A0A1B0BIN3_9MUSC</name>
<keyword evidence="3" id="KW-1185">Reference proteome</keyword>